<evidence type="ECO:0000256" key="1">
    <source>
        <dbReference type="SAM" id="MobiDB-lite"/>
    </source>
</evidence>
<name>A0A934QB32_9MICO</name>
<evidence type="ECO:0000256" key="2">
    <source>
        <dbReference type="SAM" id="Phobius"/>
    </source>
</evidence>
<dbReference type="EMBL" id="JAEHOI010000002">
    <property type="protein sequence ID" value="MBK0421301.1"/>
    <property type="molecule type" value="Genomic_DNA"/>
</dbReference>
<feature type="region of interest" description="Disordered" evidence="1">
    <location>
        <begin position="61"/>
        <end position="101"/>
    </location>
</feature>
<feature type="transmembrane region" description="Helical" evidence="2">
    <location>
        <begin position="7"/>
        <end position="24"/>
    </location>
</feature>
<feature type="transmembrane region" description="Helical" evidence="2">
    <location>
        <begin position="30"/>
        <end position="50"/>
    </location>
</feature>
<dbReference type="Proteomes" id="UP000618733">
    <property type="component" value="Unassembled WGS sequence"/>
</dbReference>
<protein>
    <submittedName>
        <fullName evidence="3">Uncharacterized protein</fullName>
    </submittedName>
</protein>
<sequence>MEKRWAAIKLTAVLLYLGVLPLTPDLPLPFAFALLALALLAATPVIADFARSLSQRHVTRVQPSTAGPATPVAWPPLRPVAPGTRGTVRSRAPSGMLAVHG</sequence>
<accession>A0A934QB32</accession>
<reference evidence="3" key="1">
    <citation type="submission" date="2020-12" db="EMBL/GenBank/DDBJ databases">
        <title>Leucobacter sp. CAS2, isolated from Chromium sludge.</title>
        <authorList>
            <person name="Xu Z."/>
        </authorList>
    </citation>
    <scope>NUCLEOTIDE SEQUENCE</scope>
    <source>
        <strain evidence="3">CSA2</strain>
    </source>
</reference>
<comment type="caution">
    <text evidence="3">The sequence shown here is derived from an EMBL/GenBank/DDBJ whole genome shotgun (WGS) entry which is preliminary data.</text>
</comment>
<proteinExistence type="predicted"/>
<keyword evidence="2" id="KW-0812">Transmembrane</keyword>
<organism evidence="3 4">
    <name type="scientific">Leucobacter edaphi</name>
    <dbReference type="NCBI Taxonomy" id="2796472"/>
    <lineage>
        <taxon>Bacteria</taxon>
        <taxon>Bacillati</taxon>
        <taxon>Actinomycetota</taxon>
        <taxon>Actinomycetes</taxon>
        <taxon>Micrococcales</taxon>
        <taxon>Microbacteriaceae</taxon>
        <taxon>Leucobacter</taxon>
    </lineage>
</organism>
<keyword evidence="2" id="KW-0472">Membrane</keyword>
<evidence type="ECO:0000313" key="3">
    <source>
        <dbReference type="EMBL" id="MBK0421301.1"/>
    </source>
</evidence>
<gene>
    <name evidence="3" type="ORF">JD292_04320</name>
</gene>
<keyword evidence="4" id="KW-1185">Reference proteome</keyword>
<dbReference type="AlphaFoldDB" id="A0A934QB32"/>
<dbReference type="RefSeq" id="WP_200131465.1">
    <property type="nucleotide sequence ID" value="NZ_JAEHOI010000002.1"/>
</dbReference>
<evidence type="ECO:0000313" key="4">
    <source>
        <dbReference type="Proteomes" id="UP000618733"/>
    </source>
</evidence>
<keyword evidence="2" id="KW-1133">Transmembrane helix</keyword>